<keyword evidence="3" id="KW-1185">Reference proteome</keyword>
<dbReference type="OrthoDB" id="497467at2759"/>
<evidence type="ECO:0000256" key="1">
    <source>
        <dbReference type="SAM" id="MobiDB-lite"/>
    </source>
</evidence>
<dbReference type="Gramene" id="ABO95013">
    <property type="protein sequence ID" value="ABO95013"/>
    <property type="gene ID" value="OSTLU_30719"/>
</dbReference>
<dbReference type="RefSeq" id="XP_001416720.1">
    <property type="nucleotide sequence ID" value="XM_001416683.1"/>
</dbReference>
<dbReference type="Proteomes" id="UP000001568">
    <property type="component" value="Chromosome 3"/>
</dbReference>
<feature type="compositionally biased region" description="Low complexity" evidence="1">
    <location>
        <begin position="18"/>
        <end position="32"/>
    </location>
</feature>
<dbReference type="AlphaFoldDB" id="A4RUS1"/>
<protein>
    <submittedName>
        <fullName evidence="2">Uncharacterized protein</fullName>
    </submittedName>
</protein>
<feature type="region of interest" description="Disordered" evidence="1">
    <location>
        <begin position="18"/>
        <end position="42"/>
    </location>
</feature>
<organism evidence="2 3">
    <name type="scientific">Ostreococcus lucimarinus (strain CCE9901)</name>
    <dbReference type="NCBI Taxonomy" id="436017"/>
    <lineage>
        <taxon>Eukaryota</taxon>
        <taxon>Viridiplantae</taxon>
        <taxon>Chlorophyta</taxon>
        <taxon>Mamiellophyceae</taxon>
        <taxon>Mamiellales</taxon>
        <taxon>Bathycoccaceae</taxon>
        <taxon>Ostreococcus</taxon>
    </lineage>
</organism>
<evidence type="ECO:0000313" key="2">
    <source>
        <dbReference type="EMBL" id="ABO95013.1"/>
    </source>
</evidence>
<sequence>MRTIARVAGVANARRVATPRQRARRAASTVATRAKEANAASETVDDVALGMEPCLVGWADKDANGADVYCCEQPGGEVACQVADTTEKVECAIIEDEETGEMTVDCSKIERA</sequence>
<gene>
    <name evidence="2" type="ORF">OSTLU_30719</name>
</gene>
<dbReference type="GeneID" id="5000826"/>
<name>A4RUS1_OSTLU</name>
<reference evidence="2 3" key="1">
    <citation type="journal article" date="2007" name="Proc. Natl. Acad. Sci. U.S.A.">
        <title>The tiny eukaryote Ostreococcus provides genomic insights into the paradox of plankton speciation.</title>
        <authorList>
            <person name="Palenik B."/>
            <person name="Grimwood J."/>
            <person name="Aerts A."/>
            <person name="Rouze P."/>
            <person name="Salamov A."/>
            <person name="Putnam N."/>
            <person name="Dupont C."/>
            <person name="Jorgensen R."/>
            <person name="Derelle E."/>
            <person name="Rombauts S."/>
            <person name="Zhou K."/>
            <person name="Otillar R."/>
            <person name="Merchant S.S."/>
            <person name="Podell S."/>
            <person name="Gaasterland T."/>
            <person name="Napoli C."/>
            <person name="Gendler K."/>
            <person name="Manuell A."/>
            <person name="Tai V."/>
            <person name="Vallon O."/>
            <person name="Piganeau G."/>
            <person name="Jancek S."/>
            <person name="Heijde M."/>
            <person name="Jabbari K."/>
            <person name="Bowler C."/>
            <person name="Lohr M."/>
            <person name="Robbens S."/>
            <person name="Werner G."/>
            <person name="Dubchak I."/>
            <person name="Pazour G.J."/>
            <person name="Ren Q."/>
            <person name="Paulsen I."/>
            <person name="Delwiche C."/>
            <person name="Schmutz J."/>
            <person name="Rokhsar D."/>
            <person name="Van de Peer Y."/>
            <person name="Moreau H."/>
            <person name="Grigoriev I.V."/>
        </authorList>
    </citation>
    <scope>NUCLEOTIDE SEQUENCE [LARGE SCALE GENOMIC DNA]</scope>
    <source>
        <strain evidence="2 3">CCE9901</strain>
    </source>
</reference>
<dbReference type="KEGG" id="olu:OSTLU_30719"/>
<evidence type="ECO:0000313" key="3">
    <source>
        <dbReference type="Proteomes" id="UP000001568"/>
    </source>
</evidence>
<proteinExistence type="predicted"/>
<dbReference type="EMBL" id="CP000583">
    <property type="protein sequence ID" value="ABO95013.1"/>
    <property type="molecule type" value="Genomic_DNA"/>
</dbReference>
<accession>A4RUS1</accession>
<dbReference type="HOGENOM" id="CLU_2150093_0_0_1"/>